<evidence type="ECO:0000313" key="6">
    <source>
        <dbReference type="Proteomes" id="UP001626549"/>
    </source>
</evidence>
<dbReference type="InterPro" id="IPR003697">
    <property type="entry name" value="Maf-like"/>
</dbReference>
<feature type="site" description="Important for substrate specificity" evidence="4">
    <location>
        <position position="155"/>
    </location>
</feature>
<accession>A0ABZ0IIK0</accession>
<dbReference type="HAMAP" id="MF_00528">
    <property type="entry name" value="Maf"/>
    <property type="match status" value="1"/>
</dbReference>
<protein>
    <recommendedName>
        <fullName evidence="4">dTTP/UTP pyrophosphatase</fullName>
        <shortName evidence="4">dTTPase/UTPase</shortName>
        <ecNumber evidence="4">3.6.1.9</ecNumber>
    </recommendedName>
    <alternativeName>
        <fullName evidence="4">Nucleoside triphosphate pyrophosphatase</fullName>
    </alternativeName>
    <alternativeName>
        <fullName evidence="4">Nucleotide pyrophosphatase</fullName>
        <shortName evidence="4">Nucleotide PPase</shortName>
    </alternativeName>
</protein>
<gene>
    <name evidence="5" type="ORF">R0137_07105</name>
</gene>
<dbReference type="RefSeq" id="WP_407329659.1">
    <property type="nucleotide sequence ID" value="NZ_CP136865.1"/>
</dbReference>
<organism evidence="5 6">
    <name type="scientific">Congregibacter brevis</name>
    <dbReference type="NCBI Taxonomy" id="3081201"/>
    <lineage>
        <taxon>Bacteria</taxon>
        <taxon>Pseudomonadati</taxon>
        <taxon>Pseudomonadota</taxon>
        <taxon>Gammaproteobacteria</taxon>
        <taxon>Cellvibrionales</taxon>
        <taxon>Halieaceae</taxon>
        <taxon>Congregibacter</taxon>
    </lineage>
</organism>
<keyword evidence="3 4" id="KW-0546">Nucleotide metabolism</keyword>
<feature type="site" description="Important for substrate specificity" evidence="4">
    <location>
        <position position="16"/>
    </location>
</feature>
<dbReference type="Proteomes" id="UP001626549">
    <property type="component" value="Chromosome"/>
</dbReference>
<proteinExistence type="inferred from homology"/>
<feature type="site" description="Important for substrate specificity" evidence="4">
    <location>
        <position position="73"/>
    </location>
</feature>
<dbReference type="SUPFAM" id="SSF52972">
    <property type="entry name" value="ITPase-like"/>
    <property type="match status" value="1"/>
</dbReference>
<feature type="active site" description="Proton acceptor" evidence="4">
    <location>
        <position position="72"/>
    </location>
</feature>
<evidence type="ECO:0000313" key="5">
    <source>
        <dbReference type="EMBL" id="WOJ98329.1"/>
    </source>
</evidence>
<dbReference type="GO" id="GO:0016787">
    <property type="term" value="F:hydrolase activity"/>
    <property type="evidence" value="ECO:0007669"/>
    <property type="project" value="UniProtKB-KW"/>
</dbReference>
<comment type="caution">
    <text evidence="4">Lacks conserved residue(s) required for the propagation of feature annotation.</text>
</comment>
<evidence type="ECO:0000256" key="2">
    <source>
        <dbReference type="ARBA" id="ARBA00022801"/>
    </source>
</evidence>
<dbReference type="Pfam" id="PF02545">
    <property type="entry name" value="Maf"/>
    <property type="match status" value="1"/>
</dbReference>
<dbReference type="PIRSF" id="PIRSF006305">
    <property type="entry name" value="Maf"/>
    <property type="match status" value="1"/>
</dbReference>
<dbReference type="CDD" id="cd00555">
    <property type="entry name" value="Maf"/>
    <property type="match status" value="1"/>
</dbReference>
<evidence type="ECO:0000256" key="1">
    <source>
        <dbReference type="ARBA" id="ARBA00001968"/>
    </source>
</evidence>
<comment type="function">
    <text evidence="4">Nucleoside triphosphate pyrophosphatase that hydrolyzes dTTP and UTP. May have a dual role in cell division arrest and in preventing the incorporation of modified nucleotides into cellular nucleic acids.</text>
</comment>
<name>A0ABZ0IIK0_9GAMM</name>
<comment type="cofactor">
    <cofactor evidence="1 4">
        <name>a divalent metal cation</name>
        <dbReference type="ChEBI" id="CHEBI:60240"/>
    </cofactor>
</comment>
<keyword evidence="6" id="KW-1185">Reference proteome</keyword>
<comment type="catalytic activity">
    <reaction evidence="4">
        <text>UTP + H2O = UMP + diphosphate + H(+)</text>
        <dbReference type="Rhea" id="RHEA:29395"/>
        <dbReference type="ChEBI" id="CHEBI:15377"/>
        <dbReference type="ChEBI" id="CHEBI:15378"/>
        <dbReference type="ChEBI" id="CHEBI:33019"/>
        <dbReference type="ChEBI" id="CHEBI:46398"/>
        <dbReference type="ChEBI" id="CHEBI:57865"/>
        <dbReference type="EC" id="3.6.1.9"/>
    </reaction>
</comment>
<dbReference type="EC" id="3.6.1.9" evidence="4"/>
<dbReference type="PANTHER" id="PTHR43213">
    <property type="entry name" value="BIFUNCTIONAL DTTP/UTP PYROPHOSPHATASE/METHYLTRANSFERASE PROTEIN-RELATED"/>
    <property type="match status" value="1"/>
</dbReference>
<reference evidence="5 6" key="1">
    <citation type="submission" date="2023-10" db="EMBL/GenBank/DDBJ databases">
        <title>Two novel species belonging to the OM43/NOR5 clade.</title>
        <authorList>
            <person name="Park M."/>
        </authorList>
    </citation>
    <scope>NUCLEOTIDE SEQUENCE [LARGE SCALE GENOMIC DNA]</scope>
    <source>
        <strain evidence="5 6">IMCC45268</strain>
    </source>
</reference>
<sequence>MGTLSPTLVLGSASPRRAELLRQLGANFTIRSADIDETPIHDELPRDYVQRMAREKSEALESGNDTVLLTADTTVVLDNKSLGKPADFADAQTMLEALSGRSHEVYTAVCLRQETQCKAVLVRTLVEFGELSDRLIKDYLATDEPWDKAGSYAIQGKGGSFVRRIDGSVSNVIGLPMLETRELLMQFAIAPVLKEPGT</sequence>
<comment type="catalytic activity">
    <reaction evidence="4">
        <text>dTTP + H2O = dTMP + diphosphate + H(+)</text>
        <dbReference type="Rhea" id="RHEA:28534"/>
        <dbReference type="ChEBI" id="CHEBI:15377"/>
        <dbReference type="ChEBI" id="CHEBI:15378"/>
        <dbReference type="ChEBI" id="CHEBI:33019"/>
        <dbReference type="ChEBI" id="CHEBI:37568"/>
        <dbReference type="ChEBI" id="CHEBI:63528"/>
        <dbReference type="EC" id="3.6.1.9"/>
    </reaction>
</comment>
<dbReference type="EMBL" id="CP136865">
    <property type="protein sequence ID" value="WOJ98329.1"/>
    <property type="molecule type" value="Genomic_DNA"/>
</dbReference>
<evidence type="ECO:0000256" key="3">
    <source>
        <dbReference type="ARBA" id="ARBA00023080"/>
    </source>
</evidence>
<comment type="subcellular location">
    <subcellularLocation>
        <location evidence="4">Cytoplasm</location>
    </subcellularLocation>
</comment>
<dbReference type="PANTHER" id="PTHR43213:SF5">
    <property type="entry name" value="BIFUNCTIONAL DTTP_UTP PYROPHOSPHATASE_METHYLTRANSFERASE PROTEIN-RELATED"/>
    <property type="match status" value="1"/>
</dbReference>
<dbReference type="NCBIfam" id="TIGR00172">
    <property type="entry name" value="maf"/>
    <property type="match status" value="1"/>
</dbReference>
<dbReference type="InterPro" id="IPR029001">
    <property type="entry name" value="ITPase-like_fam"/>
</dbReference>
<keyword evidence="4" id="KW-0963">Cytoplasm</keyword>
<comment type="similarity">
    <text evidence="4">Belongs to the Maf family. YhdE subfamily.</text>
</comment>
<dbReference type="Gene3D" id="3.90.950.10">
    <property type="match status" value="1"/>
</dbReference>
<keyword evidence="2 4" id="KW-0378">Hydrolase</keyword>
<evidence type="ECO:0000256" key="4">
    <source>
        <dbReference type="HAMAP-Rule" id="MF_00528"/>
    </source>
</evidence>